<evidence type="ECO:0000256" key="1">
    <source>
        <dbReference type="ARBA" id="ARBA00038473"/>
    </source>
</evidence>
<comment type="similarity">
    <text evidence="2">Belongs to the peptidase M28 family.</text>
</comment>
<feature type="signal peptide" evidence="2">
    <location>
        <begin position="1"/>
        <end position="22"/>
    </location>
</feature>
<dbReference type="Gene3D" id="3.40.710.10">
    <property type="entry name" value="DD-peptidase/beta-lactamase superfamily"/>
    <property type="match status" value="1"/>
</dbReference>
<keyword evidence="2" id="KW-0732">Signal</keyword>
<dbReference type="InterPro" id="IPR046450">
    <property type="entry name" value="PA_dom_sf"/>
</dbReference>
<keyword evidence="2" id="KW-0479">Metal-binding</keyword>
<proteinExistence type="inferred from homology"/>
<dbReference type="CDD" id="cd04816">
    <property type="entry name" value="PA_SaNapH_like"/>
    <property type="match status" value="1"/>
</dbReference>
<keyword evidence="2" id="KW-0645">Protease</keyword>
<dbReference type="Pfam" id="PF02225">
    <property type="entry name" value="PA"/>
    <property type="match status" value="1"/>
</dbReference>
<dbReference type="Pfam" id="PF04389">
    <property type="entry name" value="Peptidase_M28"/>
    <property type="match status" value="1"/>
</dbReference>
<dbReference type="InterPro" id="IPR003137">
    <property type="entry name" value="PA_domain"/>
</dbReference>
<dbReference type="InterPro" id="IPR007484">
    <property type="entry name" value="Peptidase_M28"/>
</dbReference>
<dbReference type="SUPFAM" id="SSF53187">
    <property type="entry name" value="Zn-dependent exopeptidases"/>
    <property type="match status" value="1"/>
</dbReference>
<evidence type="ECO:0000256" key="2">
    <source>
        <dbReference type="RuleBase" id="RU361240"/>
    </source>
</evidence>
<evidence type="ECO:0000313" key="8">
    <source>
        <dbReference type="Proteomes" id="UP000294847"/>
    </source>
</evidence>
<comment type="similarity">
    <text evidence="1">Belongs to the beta-lactamase family.</text>
</comment>
<evidence type="ECO:0000259" key="3">
    <source>
        <dbReference type="Pfam" id="PF00144"/>
    </source>
</evidence>
<dbReference type="SUPFAM" id="SSF56601">
    <property type="entry name" value="beta-lactamase/transpeptidase-like"/>
    <property type="match status" value="1"/>
</dbReference>
<dbReference type="Pfam" id="PF26335">
    <property type="entry name" value="ARB_00930_C"/>
    <property type="match status" value="1"/>
</dbReference>
<feature type="chain" id="PRO_5020870926" description="Peptide hydrolase" evidence="2">
    <location>
        <begin position="23"/>
        <end position="1246"/>
    </location>
</feature>
<dbReference type="PANTHER" id="PTHR22935">
    <property type="entry name" value="PENICILLIN-BINDING PROTEIN"/>
    <property type="match status" value="1"/>
</dbReference>
<keyword evidence="2" id="KW-0378">Hydrolase</keyword>
<dbReference type="PANTHER" id="PTHR22935:SF95">
    <property type="entry name" value="BETA-LACTAMASE-LIKE 1-RELATED"/>
    <property type="match status" value="1"/>
</dbReference>
<accession>A0A4P7NSC7</accession>
<dbReference type="InterPro" id="IPR012338">
    <property type="entry name" value="Beta-lactam/transpept-like"/>
</dbReference>
<keyword evidence="2" id="KW-0862">Zinc</keyword>
<dbReference type="AlphaFoldDB" id="A0A4P7NSC7"/>
<protein>
    <recommendedName>
        <fullName evidence="2">Peptide hydrolase</fullName>
        <ecNumber evidence="2">3.4.-.-</ecNumber>
    </recommendedName>
</protein>
<feature type="domain" description="Beta-lactamase-related" evidence="3">
    <location>
        <begin position="94"/>
        <end position="405"/>
    </location>
</feature>
<dbReference type="InterPro" id="IPR001466">
    <property type="entry name" value="Beta-lactam-related"/>
</dbReference>
<dbReference type="Gene3D" id="3.50.30.30">
    <property type="match status" value="1"/>
</dbReference>
<sequence>MRCMSTLTFLSAALLVAQPAHAAVDGLCPIIGAVLPPPVNPGSHPAVDKAIAHLQSFLETTTSKLNVSSVSVAIKSIHEDKKLLDFHSTPPTLDSRGVKTVDGKSIYRVGSISKIFPVLAVLKLDGVSLDDKITKYLPELRGLVNQQPVRDSLTEVEWDEITLGALGAHISGISTDYVIDYASFPGYVDQAVKLGLPGVKNITSTGCAGIPGTRPCEWEDFFKGFGGRAPVFAPFSAPAYSNIGTPLLALVVEKVSKMSYEDFLTERILAPLGLNSTGSVKPEEAKGVIPKGDFWFGTDTGFETPAGGLYSSSDDMIAFADAVLSNKVLSPAQTRKWLKPLTNTASLGTQLGAPWEIFRAINVTRDQRAIEVITKGGDLFNYRASMALVPDYGLAMTVLVSGDTAEMGAIVPSVQATAVEILLPALERAGKDQAAAAYAGRYTDEATNSTILLEVDPDRDDGPGIRGSEVVIRGFDVLKNYPLYDNLNGRAPSTMPLVRLRMQPTEGLSTGKRQSWRVVWNVGSAEQVAARDAAFPWAENGCITWASTDRLVYGLQALDRFIFNVEPRSNGMIDAQSLEFPAFQVKLNREKACKVRRASHRFLAQHPIAARRASWLLGISNNPNLPLTAPSSSEHGIRALGAKSRLGALSVKPRATSITKIDGGFSLGYAGQEAWRERGEGQTPECPTEYQVFISMPPTPSRWCSGLECLFTLLPFSGPSISHRSTEAIPGILLNSPPATMRILDQITAAKAATVLLSVAGVASSQKVCKPKVDSAKLQADITIENLMKNLQVLNDLAYANGGNRAFGLPGNVATVDYIFDRVSGVPGTRAWKQEFGAQFAQVQSLSIKFNGENVGPAYGLTYSPSTSAEGIEAEIVVGPEGAAGCDPANYAGLDVSGKIVLVDRFRCPTGGTLAGRVLPAAQNGAIGVLVYNDVTTQVTAGSLGSPSDEFVPAAFINRVDGLAAKDRIAAGETLTAFFQQTQVVEERKTYNVFVETEDGDPDNTIVLGAHHDSVQAGPGINDDASGSSLLIELFHAFTKYRTRNRVRFAWWGAEENGLLGSKYYCSNLSAPEINQILAYLNFDMQARGRIGVSDNDGRVYGSVAPKGSEVIQQTYLDHFAAQDVEVTPRILTNGSDYASFWSILNKPFGFLQTGILPEEDPCYHQACDNITNIQPELLLLNARAAAHQLTVLSLNGTSLIPKVPVQEAGLAAIRARSLMPSWPNVAGMDEVRAAGESHVGCGHEI</sequence>
<evidence type="ECO:0000259" key="4">
    <source>
        <dbReference type="Pfam" id="PF02225"/>
    </source>
</evidence>
<dbReference type="EC" id="3.4.-.-" evidence="2"/>
<name>A0A4P7NSC7_PYROR</name>
<feature type="domain" description="Beta-lactamase-like ARB-00930-like C-terminal" evidence="6">
    <location>
        <begin position="431"/>
        <end position="590"/>
    </location>
</feature>
<organism evidence="7 8">
    <name type="scientific">Pyricularia oryzae</name>
    <name type="common">Rice blast fungus</name>
    <name type="synonym">Magnaporthe oryzae</name>
    <dbReference type="NCBI Taxonomy" id="318829"/>
    <lineage>
        <taxon>Eukaryota</taxon>
        <taxon>Fungi</taxon>
        <taxon>Dikarya</taxon>
        <taxon>Ascomycota</taxon>
        <taxon>Pezizomycotina</taxon>
        <taxon>Sordariomycetes</taxon>
        <taxon>Sordariomycetidae</taxon>
        <taxon>Magnaporthales</taxon>
        <taxon>Pyriculariaceae</taxon>
        <taxon>Pyricularia</taxon>
    </lineage>
</organism>
<evidence type="ECO:0000313" key="7">
    <source>
        <dbReference type="EMBL" id="QBZ65202.1"/>
    </source>
</evidence>
<dbReference type="GO" id="GO:0006508">
    <property type="term" value="P:proteolysis"/>
    <property type="evidence" value="ECO:0007669"/>
    <property type="project" value="UniProtKB-KW"/>
</dbReference>
<dbReference type="Gene3D" id="3.40.630.10">
    <property type="entry name" value="Zn peptidases"/>
    <property type="match status" value="1"/>
</dbReference>
<evidence type="ECO:0000259" key="5">
    <source>
        <dbReference type="Pfam" id="PF04389"/>
    </source>
</evidence>
<evidence type="ECO:0000259" key="6">
    <source>
        <dbReference type="Pfam" id="PF26335"/>
    </source>
</evidence>
<feature type="domain" description="Peptidase M28" evidence="5">
    <location>
        <begin position="992"/>
        <end position="1187"/>
    </location>
</feature>
<dbReference type="GO" id="GO:0046872">
    <property type="term" value="F:metal ion binding"/>
    <property type="evidence" value="ECO:0007669"/>
    <property type="project" value="UniProtKB-KW"/>
</dbReference>
<dbReference type="Pfam" id="PF00144">
    <property type="entry name" value="Beta-lactamase"/>
    <property type="match status" value="1"/>
</dbReference>
<reference evidence="7 8" key="1">
    <citation type="journal article" date="2019" name="Mol. Biol. Evol.">
        <title>Blast fungal genomes show frequent chromosomal changes, gene gains and losses, and effector gene turnover.</title>
        <authorList>
            <person name="Gomez Luciano L.B."/>
            <person name="Jason Tsai I."/>
            <person name="Chuma I."/>
            <person name="Tosa Y."/>
            <person name="Chen Y.H."/>
            <person name="Li J.Y."/>
            <person name="Li M.Y."/>
            <person name="Jade Lu M.Y."/>
            <person name="Nakayashiki H."/>
            <person name="Li W.H."/>
        </authorList>
    </citation>
    <scope>NUCLEOTIDE SEQUENCE [LARGE SCALE GENOMIC DNA]</scope>
    <source>
        <strain evidence="7">MZ5-1-6</strain>
    </source>
</reference>
<dbReference type="InterPro" id="IPR051478">
    <property type="entry name" value="Beta-lactamase-like_AB/R"/>
</dbReference>
<gene>
    <name evidence="7" type="ORF">PoMZ_06909</name>
</gene>
<dbReference type="EMBL" id="CP034209">
    <property type="protein sequence ID" value="QBZ65202.1"/>
    <property type="molecule type" value="Genomic_DNA"/>
</dbReference>
<dbReference type="GO" id="GO:0008233">
    <property type="term" value="F:peptidase activity"/>
    <property type="evidence" value="ECO:0007669"/>
    <property type="project" value="UniProtKB-KW"/>
</dbReference>
<feature type="domain" description="PA" evidence="4">
    <location>
        <begin position="873"/>
        <end position="964"/>
    </location>
</feature>
<dbReference type="InterPro" id="IPR058664">
    <property type="entry name" value="ARB_00930-like_C"/>
</dbReference>
<dbReference type="SUPFAM" id="SSF52025">
    <property type="entry name" value="PA domain"/>
    <property type="match status" value="1"/>
</dbReference>
<dbReference type="Proteomes" id="UP000294847">
    <property type="component" value="Chromosome 6"/>
</dbReference>